<protein>
    <submittedName>
        <fullName evidence="2">Uncharacterized protein</fullName>
    </submittedName>
</protein>
<keyword evidence="3" id="KW-1185">Reference proteome</keyword>
<evidence type="ECO:0000313" key="2">
    <source>
        <dbReference type="EMBL" id="KAL2787178.1"/>
    </source>
</evidence>
<keyword evidence="1" id="KW-1133">Transmembrane helix</keyword>
<name>A0ABR4FV75_9EURO</name>
<organism evidence="2 3">
    <name type="scientific">Aspergillus keveii</name>
    <dbReference type="NCBI Taxonomy" id="714993"/>
    <lineage>
        <taxon>Eukaryota</taxon>
        <taxon>Fungi</taxon>
        <taxon>Dikarya</taxon>
        <taxon>Ascomycota</taxon>
        <taxon>Pezizomycotina</taxon>
        <taxon>Eurotiomycetes</taxon>
        <taxon>Eurotiomycetidae</taxon>
        <taxon>Eurotiales</taxon>
        <taxon>Aspergillaceae</taxon>
        <taxon>Aspergillus</taxon>
        <taxon>Aspergillus subgen. Nidulantes</taxon>
    </lineage>
</organism>
<evidence type="ECO:0000256" key="1">
    <source>
        <dbReference type="SAM" id="Phobius"/>
    </source>
</evidence>
<dbReference type="EMBL" id="JBFTWV010000102">
    <property type="protein sequence ID" value="KAL2787178.1"/>
    <property type="molecule type" value="Genomic_DNA"/>
</dbReference>
<accession>A0ABR4FV75</accession>
<feature type="transmembrane region" description="Helical" evidence="1">
    <location>
        <begin position="20"/>
        <end position="44"/>
    </location>
</feature>
<proteinExistence type="predicted"/>
<comment type="caution">
    <text evidence="2">The sequence shown here is derived from an EMBL/GenBank/DDBJ whole genome shotgun (WGS) entry which is preliminary data.</text>
</comment>
<gene>
    <name evidence="2" type="ORF">BJX66DRAFT_311560</name>
</gene>
<dbReference type="Proteomes" id="UP001610563">
    <property type="component" value="Unassembled WGS sequence"/>
</dbReference>
<reference evidence="2 3" key="1">
    <citation type="submission" date="2024-07" db="EMBL/GenBank/DDBJ databases">
        <title>Section-level genome sequencing and comparative genomics of Aspergillus sections Usti and Cavernicolus.</title>
        <authorList>
            <consortium name="Lawrence Berkeley National Laboratory"/>
            <person name="Nybo J.L."/>
            <person name="Vesth T.C."/>
            <person name="Theobald S."/>
            <person name="Frisvad J.C."/>
            <person name="Larsen T.O."/>
            <person name="Kjaerboelling I."/>
            <person name="Rothschild-Mancinelli K."/>
            <person name="Lyhne E.K."/>
            <person name="Kogle M.E."/>
            <person name="Barry K."/>
            <person name="Clum A."/>
            <person name="Na H."/>
            <person name="Ledsgaard L."/>
            <person name="Lin J."/>
            <person name="Lipzen A."/>
            <person name="Kuo A."/>
            <person name="Riley R."/>
            <person name="Mondo S."/>
            <person name="Labutti K."/>
            <person name="Haridas S."/>
            <person name="Pangalinan J."/>
            <person name="Salamov A.A."/>
            <person name="Simmons B.A."/>
            <person name="Magnuson J.K."/>
            <person name="Chen J."/>
            <person name="Drula E."/>
            <person name="Henrissat B."/>
            <person name="Wiebenga A."/>
            <person name="Lubbers R.J."/>
            <person name="Gomes A.C."/>
            <person name="Makela M.R."/>
            <person name="Stajich J."/>
            <person name="Grigoriev I.V."/>
            <person name="Mortensen U.H."/>
            <person name="De Vries R.P."/>
            <person name="Baker S.E."/>
            <person name="Andersen M.R."/>
        </authorList>
    </citation>
    <scope>NUCLEOTIDE SEQUENCE [LARGE SCALE GENOMIC DNA]</scope>
    <source>
        <strain evidence="2 3">CBS 209.92</strain>
    </source>
</reference>
<evidence type="ECO:0000313" key="3">
    <source>
        <dbReference type="Proteomes" id="UP001610563"/>
    </source>
</evidence>
<keyword evidence="1" id="KW-0472">Membrane</keyword>
<keyword evidence="1" id="KW-0812">Transmembrane</keyword>
<sequence>MWQKQSHIDYSQRVSARLLILFMICPWGVPVTCGSVIVLVLCRLRRRACWGKRWKQTTLRPP</sequence>